<keyword evidence="1" id="KW-0732">Signal</keyword>
<dbReference type="Gene3D" id="3.40.190.10">
    <property type="entry name" value="Periplasmic binding protein-like II"/>
    <property type="match status" value="2"/>
</dbReference>
<accession>A0A495BKR5</accession>
<evidence type="ECO:0000256" key="1">
    <source>
        <dbReference type="SAM" id="SignalP"/>
    </source>
</evidence>
<dbReference type="EMBL" id="RBID01000004">
    <property type="protein sequence ID" value="RKQ62006.1"/>
    <property type="molecule type" value="Genomic_DNA"/>
</dbReference>
<gene>
    <name evidence="2" type="ORF">C8E02_0344</name>
</gene>
<comment type="caution">
    <text evidence="2">The sequence shown here is derived from an EMBL/GenBank/DDBJ whole genome shotgun (WGS) entry which is preliminary data.</text>
</comment>
<dbReference type="PANTHER" id="PTHR38834">
    <property type="entry name" value="PERIPLASMIC SUBSTRATE BINDING PROTEIN FAMILY 3"/>
    <property type="match status" value="1"/>
</dbReference>
<evidence type="ECO:0000313" key="2">
    <source>
        <dbReference type="EMBL" id="RKQ62006.1"/>
    </source>
</evidence>
<dbReference type="SUPFAM" id="SSF53850">
    <property type="entry name" value="Periplasmic binding protein-like II"/>
    <property type="match status" value="1"/>
</dbReference>
<reference evidence="2 3" key="1">
    <citation type="submission" date="2018-10" db="EMBL/GenBank/DDBJ databases">
        <title>Genomic Encyclopedia of Type Strains, Phase IV (KMG-IV): sequencing the most valuable type-strain genomes for metagenomic binning, comparative biology and taxonomic classification.</title>
        <authorList>
            <person name="Goeker M."/>
        </authorList>
    </citation>
    <scope>NUCLEOTIDE SEQUENCE [LARGE SCALE GENOMIC DNA]</scope>
    <source>
        <strain evidence="2 3">DSM 3303</strain>
    </source>
</reference>
<dbReference type="Proteomes" id="UP000279384">
    <property type="component" value="Unassembled WGS sequence"/>
</dbReference>
<dbReference type="RefSeq" id="WP_120809400.1">
    <property type="nucleotide sequence ID" value="NZ_JAQQKZ010000002.1"/>
</dbReference>
<name>A0A495BKR5_VOGIN</name>
<feature type="signal peptide" evidence="1">
    <location>
        <begin position="1"/>
        <end position="21"/>
    </location>
</feature>
<feature type="chain" id="PRO_5019713147" evidence="1">
    <location>
        <begin position="22"/>
        <end position="251"/>
    </location>
</feature>
<protein>
    <submittedName>
        <fullName evidence="2">Amino acid ABC transporter substrate-binding protein (PAAT family)</fullName>
    </submittedName>
</protein>
<proteinExistence type="predicted"/>
<evidence type="ECO:0000313" key="3">
    <source>
        <dbReference type="Proteomes" id="UP000279384"/>
    </source>
</evidence>
<sequence length="251" mass="28186">MRLANALLLACCCLQPLLAGAHVMLKVVTEDAPPFNFIVGQRLQGPAPRFVEQLLRHAGLPFQHHVYPWARSMALASHQPNVLIYSLARTPAREAQFHWLGRLGSERVALYALVSRRDLRASTLAEAGRLRIGISNQDVRGQWLREQGFAEASANRHAGLDVADNMETNLRRLQLGWIDAVPISADSLQAYCRRELLDCRQFRQLLPLPLTMELYLAASLGTPPATLARLRHSYQALLRDGSFARTFRGYQ</sequence>
<organism evidence="2 3">
    <name type="scientific">Vogesella indigofera</name>
    <name type="common">Pseudomonas indigofera</name>
    <dbReference type="NCBI Taxonomy" id="45465"/>
    <lineage>
        <taxon>Bacteria</taxon>
        <taxon>Pseudomonadati</taxon>
        <taxon>Pseudomonadota</taxon>
        <taxon>Betaproteobacteria</taxon>
        <taxon>Neisseriales</taxon>
        <taxon>Chromobacteriaceae</taxon>
        <taxon>Vogesella</taxon>
    </lineage>
</organism>
<dbReference type="PANTHER" id="PTHR38834:SF3">
    <property type="entry name" value="SOLUTE-BINDING PROTEIN FAMILY 3_N-TERMINAL DOMAIN-CONTAINING PROTEIN"/>
    <property type="match status" value="1"/>
</dbReference>
<dbReference type="AlphaFoldDB" id="A0A495BKR5"/>